<dbReference type="Gene3D" id="3.40.50.300">
    <property type="entry name" value="P-loop containing nucleotide triphosphate hydrolases"/>
    <property type="match status" value="1"/>
</dbReference>
<dbReference type="InterPro" id="IPR041682">
    <property type="entry name" value="AAA_14"/>
</dbReference>
<feature type="domain" description="DUF4143" evidence="2">
    <location>
        <begin position="209"/>
        <end position="363"/>
    </location>
</feature>
<protein>
    <submittedName>
        <fullName evidence="3">ATPase (AAA+ superfamily)-like protein</fullName>
    </submittedName>
</protein>
<evidence type="ECO:0000313" key="3">
    <source>
        <dbReference type="EMBL" id="AEB15191.1"/>
    </source>
</evidence>
<dbReference type="KEGG" id="tsu:Tresu_2328"/>
<proteinExistence type="predicted"/>
<dbReference type="OrthoDB" id="9801684at2"/>
<name>F2NWK2_TRES6</name>
<accession>F2NWK2</accession>
<sequence length="424" mass="49322">MIKRDLYLRKLLDYMWDGQIKVITGIRRAGKSTLLFDLFYDHLLKNGTSQNNVITLQLDKRKYAKYRNPIVLADFVENTVSAGREKFYLFIDEIQFCYSVPDPDNDGFEITVYDMLNELKDYKNLDVYVTGSNSKMLSKDISTEFRARSSQIHVFPLSFAEYNEAVGGDKRDNFDRYMIYGGLPYLLHLKTEEQFKDYLSNLFDEVYIKDIVERNKIERPDLLNDILNLLSTFISSLTNPLNITNSIKSVKNEKFSSNTVSDYIGYCKDDFLISEAKRYDVRGKHYFDYPNKYYFTDIGLRNARLGFRQIDSGHIMENIIYNELLTRGYSVDIGVVVDRRKGANAQKEIDFVVNKGDRRVYIQSAWQMGTTEKIAAELDSLKLAKDFFAKIIIQNDIPSHFSDDDGIIHCNLIEFLLHPELIPL</sequence>
<dbReference type="Pfam" id="PF13173">
    <property type="entry name" value="AAA_14"/>
    <property type="match status" value="1"/>
</dbReference>
<evidence type="ECO:0000259" key="1">
    <source>
        <dbReference type="Pfam" id="PF13173"/>
    </source>
</evidence>
<dbReference type="EMBL" id="CP002631">
    <property type="protein sequence ID" value="AEB15191.1"/>
    <property type="molecule type" value="Genomic_DNA"/>
</dbReference>
<dbReference type="HOGENOM" id="CLU_041527_1_0_12"/>
<feature type="domain" description="AAA" evidence="1">
    <location>
        <begin position="19"/>
        <end position="162"/>
    </location>
</feature>
<keyword evidence="4" id="KW-1185">Reference proteome</keyword>
<dbReference type="Proteomes" id="UP000006852">
    <property type="component" value="Chromosome"/>
</dbReference>
<dbReference type="SUPFAM" id="SSF52540">
    <property type="entry name" value="P-loop containing nucleoside triphosphate hydrolases"/>
    <property type="match status" value="1"/>
</dbReference>
<organism evidence="3 4">
    <name type="scientific">Treponema succinifaciens (strain ATCC 33096 / DSM 2489 / 6091)</name>
    <dbReference type="NCBI Taxonomy" id="869209"/>
    <lineage>
        <taxon>Bacteria</taxon>
        <taxon>Pseudomonadati</taxon>
        <taxon>Spirochaetota</taxon>
        <taxon>Spirochaetia</taxon>
        <taxon>Spirochaetales</taxon>
        <taxon>Treponemataceae</taxon>
        <taxon>Treponema</taxon>
    </lineage>
</organism>
<dbReference type="PANTHER" id="PTHR33295:SF18">
    <property type="entry name" value="AAA+ ATPASE DOMAIN-CONTAINING PROTEIN"/>
    <property type="match status" value="1"/>
</dbReference>
<dbReference type="AlphaFoldDB" id="F2NWK2"/>
<evidence type="ECO:0000259" key="2">
    <source>
        <dbReference type="Pfam" id="PF13635"/>
    </source>
</evidence>
<reference evidence="4" key="2">
    <citation type="submission" date="2011-04" db="EMBL/GenBank/DDBJ databases">
        <title>The complete genome of chromosome of Treponema succinifaciens DSM 2489.</title>
        <authorList>
            <person name="Lucas S."/>
            <person name="Copeland A."/>
            <person name="Lapidus A."/>
            <person name="Bruce D."/>
            <person name="Goodwin L."/>
            <person name="Pitluck S."/>
            <person name="Peters L."/>
            <person name="Kyrpides N."/>
            <person name="Mavromatis K."/>
            <person name="Ivanova N."/>
            <person name="Ovchinnikova G."/>
            <person name="Teshima H."/>
            <person name="Detter J.C."/>
            <person name="Tapia R."/>
            <person name="Han C."/>
            <person name="Land M."/>
            <person name="Hauser L."/>
            <person name="Markowitz V."/>
            <person name="Cheng J.-F."/>
            <person name="Hugenholtz P."/>
            <person name="Woyke T."/>
            <person name="Wu D."/>
            <person name="Gronow S."/>
            <person name="Wellnitz S."/>
            <person name="Brambilla E."/>
            <person name="Klenk H.-P."/>
            <person name="Eisen J.A."/>
        </authorList>
    </citation>
    <scope>NUCLEOTIDE SEQUENCE [LARGE SCALE GENOMIC DNA]</scope>
    <source>
        <strain evidence="4">ATCC 33096 / DSM 2489 / 6091</strain>
    </source>
</reference>
<dbReference type="eggNOG" id="COG1373">
    <property type="taxonomic scope" value="Bacteria"/>
</dbReference>
<dbReference type="GeneID" id="302999440"/>
<reference evidence="3 4" key="1">
    <citation type="journal article" date="2011" name="Stand. Genomic Sci.">
        <title>Complete genome sequence of Treponema succinifaciens type strain (6091).</title>
        <authorList>
            <person name="Han C."/>
            <person name="Gronow S."/>
            <person name="Teshima H."/>
            <person name="Lapidus A."/>
            <person name="Nolan M."/>
            <person name="Lucas S."/>
            <person name="Hammon N."/>
            <person name="Deshpande S."/>
            <person name="Cheng J.F."/>
            <person name="Zeytun A."/>
            <person name="Tapia R."/>
            <person name="Goodwin L."/>
            <person name="Pitluck S."/>
            <person name="Liolios K."/>
            <person name="Pagani I."/>
            <person name="Ivanova N."/>
            <person name="Mavromatis K."/>
            <person name="Mikhailova N."/>
            <person name="Huntemann M."/>
            <person name="Pati A."/>
            <person name="Chen A."/>
            <person name="Palaniappan K."/>
            <person name="Land M."/>
            <person name="Hauser L."/>
            <person name="Brambilla E.M."/>
            <person name="Rohde M."/>
            <person name="Goker M."/>
            <person name="Woyke T."/>
            <person name="Bristow J."/>
            <person name="Eisen J.A."/>
            <person name="Markowitz V."/>
            <person name="Hugenholtz P."/>
            <person name="Kyrpides N.C."/>
            <person name="Klenk H.P."/>
            <person name="Detter J.C."/>
        </authorList>
    </citation>
    <scope>NUCLEOTIDE SEQUENCE [LARGE SCALE GENOMIC DNA]</scope>
    <source>
        <strain evidence="4">ATCC 33096 / DSM 2489 / 6091</strain>
    </source>
</reference>
<dbReference type="PANTHER" id="PTHR33295">
    <property type="entry name" value="ATPASE"/>
    <property type="match status" value="1"/>
</dbReference>
<dbReference type="Pfam" id="PF13635">
    <property type="entry name" value="DUF4143"/>
    <property type="match status" value="1"/>
</dbReference>
<dbReference type="InterPro" id="IPR027417">
    <property type="entry name" value="P-loop_NTPase"/>
</dbReference>
<dbReference type="RefSeq" id="WP_013702443.1">
    <property type="nucleotide sequence ID" value="NC_015385.1"/>
</dbReference>
<dbReference type="InterPro" id="IPR025420">
    <property type="entry name" value="DUF4143"/>
</dbReference>
<gene>
    <name evidence="3" type="ordered locus">Tresu_2328</name>
</gene>
<evidence type="ECO:0000313" key="4">
    <source>
        <dbReference type="Proteomes" id="UP000006852"/>
    </source>
</evidence>